<dbReference type="InterPro" id="IPR002347">
    <property type="entry name" value="SDR_fam"/>
</dbReference>
<dbReference type="EMBL" id="CP109965">
    <property type="protein sequence ID" value="WAJ70865.1"/>
    <property type="molecule type" value="Genomic_DNA"/>
</dbReference>
<sequence length="50" mass="5487">MEDAQTLWKNKSPMKRYAEPEDIAGIAAMLFEISYLTGKIIMAGGGLNLV</sequence>
<keyword evidence="2" id="KW-1185">Reference proteome</keyword>
<evidence type="ECO:0000313" key="1">
    <source>
        <dbReference type="EMBL" id="WAJ70865.1"/>
    </source>
</evidence>
<organism evidence="1 2">
    <name type="scientific">Catenovulum adriaticum</name>
    <dbReference type="NCBI Taxonomy" id="2984846"/>
    <lineage>
        <taxon>Bacteria</taxon>
        <taxon>Pseudomonadati</taxon>
        <taxon>Pseudomonadota</taxon>
        <taxon>Gammaproteobacteria</taxon>
        <taxon>Alteromonadales</taxon>
        <taxon>Alteromonadaceae</taxon>
        <taxon>Catenovulum</taxon>
    </lineage>
</organism>
<accession>A0ABY7AMS9</accession>
<dbReference type="SUPFAM" id="SSF51735">
    <property type="entry name" value="NAD(P)-binding Rossmann-fold domains"/>
    <property type="match status" value="1"/>
</dbReference>
<protein>
    <submittedName>
        <fullName evidence="1">SDR family oxidoreductase</fullName>
    </submittedName>
</protein>
<dbReference type="Gene3D" id="3.40.50.720">
    <property type="entry name" value="NAD(P)-binding Rossmann-like Domain"/>
    <property type="match status" value="1"/>
</dbReference>
<dbReference type="Proteomes" id="UP001163726">
    <property type="component" value="Chromosome"/>
</dbReference>
<dbReference type="InterPro" id="IPR036291">
    <property type="entry name" value="NAD(P)-bd_dom_sf"/>
</dbReference>
<reference evidence="1" key="1">
    <citation type="submission" date="2022-10" db="EMBL/GenBank/DDBJ databases">
        <title>Catenovulum adriacola sp. nov. isolated in the Harbour of Susak.</title>
        <authorList>
            <person name="Schoch T."/>
            <person name="Reich S.J."/>
            <person name="Stoeferle S."/>
            <person name="Flaiz M."/>
            <person name="Kazda M."/>
            <person name="Riedel C.U."/>
            <person name="Duerre P."/>
        </authorList>
    </citation>
    <scope>NUCLEOTIDE SEQUENCE</scope>
    <source>
        <strain evidence="1">TS8</strain>
    </source>
</reference>
<proteinExistence type="predicted"/>
<dbReference type="Pfam" id="PF13561">
    <property type="entry name" value="adh_short_C2"/>
    <property type="match status" value="1"/>
</dbReference>
<name>A0ABY7AMS9_9ALTE</name>
<gene>
    <name evidence="1" type="ORF">OLW01_03380</name>
</gene>
<dbReference type="RefSeq" id="WP_268075210.1">
    <property type="nucleotide sequence ID" value="NZ_CP109965.1"/>
</dbReference>
<evidence type="ECO:0000313" key="2">
    <source>
        <dbReference type="Proteomes" id="UP001163726"/>
    </source>
</evidence>